<evidence type="ECO:0000256" key="2">
    <source>
        <dbReference type="ARBA" id="ARBA00022723"/>
    </source>
</evidence>
<dbReference type="NCBIfam" id="TIGR03874">
    <property type="entry name" value="4cys_cytochr"/>
    <property type="match status" value="1"/>
</dbReference>
<evidence type="ECO:0000256" key="5">
    <source>
        <dbReference type="SAM" id="MobiDB-lite"/>
    </source>
</evidence>
<evidence type="ECO:0000256" key="3">
    <source>
        <dbReference type="ARBA" id="ARBA00023004"/>
    </source>
</evidence>
<organism evidence="8 9">
    <name type="scientific">Roseibium litorale</name>
    <dbReference type="NCBI Taxonomy" id="2803841"/>
    <lineage>
        <taxon>Bacteria</taxon>
        <taxon>Pseudomonadati</taxon>
        <taxon>Pseudomonadota</taxon>
        <taxon>Alphaproteobacteria</taxon>
        <taxon>Hyphomicrobiales</taxon>
        <taxon>Stappiaceae</taxon>
        <taxon>Roseibium</taxon>
    </lineage>
</organism>
<dbReference type="Pfam" id="PF13442">
    <property type="entry name" value="Cytochrome_CBB3"/>
    <property type="match status" value="1"/>
</dbReference>
<dbReference type="InterPro" id="IPR022411">
    <property type="entry name" value="C-typ_cyt_methanol_metab-rel"/>
</dbReference>
<evidence type="ECO:0000256" key="1">
    <source>
        <dbReference type="ARBA" id="ARBA00022617"/>
    </source>
</evidence>
<keyword evidence="9" id="KW-1185">Reference proteome</keyword>
<accession>A0ABR9CJM6</accession>
<name>A0ABR9CJM6_9HYPH</name>
<feature type="signal peptide" evidence="6">
    <location>
        <begin position="1"/>
        <end position="22"/>
    </location>
</feature>
<keyword evidence="2 4" id="KW-0479">Metal-binding</keyword>
<keyword evidence="3 4" id="KW-0408">Iron</keyword>
<dbReference type="SUPFAM" id="SSF46626">
    <property type="entry name" value="Cytochrome c"/>
    <property type="match status" value="1"/>
</dbReference>
<reference evidence="8 9" key="2">
    <citation type="journal article" date="2021" name="Int. J. Syst. Evol. Microbiol.">
        <title>Roseibium litorale sp. nov., isolated from a tidal flat sediment and proposal for the reclassification of Labrenzia polysiphoniae as Roseibium polysiphoniae comb. nov.</title>
        <authorList>
            <person name="Liu Y."/>
            <person name="Pei T."/>
            <person name="Du J."/>
            <person name="Chao M."/>
            <person name="Deng M.R."/>
            <person name="Zhu H."/>
        </authorList>
    </citation>
    <scope>NUCLEOTIDE SEQUENCE [LARGE SCALE GENOMIC DNA]</scope>
    <source>
        <strain evidence="8 9">4C16A</strain>
    </source>
</reference>
<comment type="caution">
    <text evidence="8">The sequence shown here is derived from an EMBL/GenBank/DDBJ whole genome shotgun (WGS) entry which is preliminary data.</text>
</comment>
<feature type="region of interest" description="Disordered" evidence="5">
    <location>
        <begin position="149"/>
        <end position="174"/>
    </location>
</feature>
<gene>
    <name evidence="8" type="ORF">IG616_05705</name>
</gene>
<dbReference type="EMBL" id="JACYXI010000002">
    <property type="protein sequence ID" value="MBD8891031.1"/>
    <property type="molecule type" value="Genomic_DNA"/>
</dbReference>
<keyword evidence="1 4" id="KW-0349">Heme</keyword>
<feature type="chain" id="PRO_5045597501" evidence="6">
    <location>
        <begin position="23"/>
        <end position="174"/>
    </location>
</feature>
<feature type="domain" description="Cytochrome c" evidence="7">
    <location>
        <begin position="54"/>
        <end position="145"/>
    </location>
</feature>
<dbReference type="InterPro" id="IPR036909">
    <property type="entry name" value="Cyt_c-like_dom_sf"/>
</dbReference>
<keyword evidence="6" id="KW-0732">Signal</keyword>
<evidence type="ECO:0000313" key="8">
    <source>
        <dbReference type="EMBL" id="MBD8891031.1"/>
    </source>
</evidence>
<evidence type="ECO:0000259" key="7">
    <source>
        <dbReference type="PROSITE" id="PS51007"/>
    </source>
</evidence>
<evidence type="ECO:0000313" key="9">
    <source>
        <dbReference type="Proteomes" id="UP000632063"/>
    </source>
</evidence>
<reference evidence="9" key="1">
    <citation type="submission" date="2020-09" db="EMBL/GenBank/DDBJ databases">
        <title>The genome sequence of strain Labrenzia suaedae 4C16A.</title>
        <authorList>
            <person name="Liu Y."/>
        </authorList>
    </citation>
    <scope>NUCLEOTIDE SEQUENCE [LARGE SCALE GENOMIC DNA]</scope>
    <source>
        <strain evidence="9">4C16A</strain>
    </source>
</reference>
<protein>
    <submittedName>
        <fullName evidence="8">C-type cytochrome, methanol metabolism-related</fullName>
    </submittedName>
</protein>
<dbReference type="PROSITE" id="PS51007">
    <property type="entry name" value="CYTC"/>
    <property type="match status" value="1"/>
</dbReference>
<dbReference type="Proteomes" id="UP000632063">
    <property type="component" value="Unassembled WGS sequence"/>
</dbReference>
<evidence type="ECO:0000256" key="4">
    <source>
        <dbReference type="PROSITE-ProRule" id="PRU00433"/>
    </source>
</evidence>
<evidence type="ECO:0000256" key="6">
    <source>
        <dbReference type="SAM" id="SignalP"/>
    </source>
</evidence>
<dbReference type="InterPro" id="IPR009056">
    <property type="entry name" value="Cyt_c-like_dom"/>
</dbReference>
<proteinExistence type="predicted"/>
<dbReference type="Gene3D" id="1.10.760.10">
    <property type="entry name" value="Cytochrome c-like domain"/>
    <property type="match status" value="1"/>
</dbReference>
<dbReference type="RefSeq" id="WP_192147160.1">
    <property type="nucleotide sequence ID" value="NZ_JACYXI010000002.1"/>
</dbReference>
<sequence length="174" mass="19215">MRNSVLLLAMGMLLATGQPGLADDAELIKNTKADHEENGRWYTSDDIPTYKIAEDGTVDWPTFSGFRRYNAECFQCHGPDGAGGSYAPALATSVMNIDYYKFYETVVNGKQEVNAAQNLVMPALGENKNVMCYLDDIYSYLRARGTGDLGRGRPAKKEKKSEAFTENENACMGE</sequence>